<gene>
    <name evidence="2" type="ORF">SARC_12231</name>
</gene>
<dbReference type="AlphaFoldDB" id="A0A0L0FGS2"/>
<proteinExistence type="predicted"/>
<sequence length="93" mass="10202">MQAAPIFSALKRGGQRLSDLQRQSDRSDSSADATAPDTPQPREVVCDYLELSATAEELPNFHGVGQHSKMYTLIMSITYGFGQKTVATLLNDR</sequence>
<dbReference type="GeneID" id="25912735"/>
<feature type="region of interest" description="Disordered" evidence="1">
    <location>
        <begin position="12"/>
        <end position="42"/>
    </location>
</feature>
<protein>
    <submittedName>
        <fullName evidence="2">Uncharacterized protein</fullName>
    </submittedName>
</protein>
<reference evidence="2 3" key="1">
    <citation type="submission" date="2011-02" db="EMBL/GenBank/DDBJ databases">
        <title>The Genome Sequence of Sphaeroforma arctica JP610.</title>
        <authorList>
            <consortium name="The Broad Institute Genome Sequencing Platform"/>
            <person name="Russ C."/>
            <person name="Cuomo C."/>
            <person name="Young S.K."/>
            <person name="Zeng Q."/>
            <person name="Gargeya S."/>
            <person name="Alvarado L."/>
            <person name="Berlin A."/>
            <person name="Chapman S.B."/>
            <person name="Chen Z."/>
            <person name="Freedman E."/>
            <person name="Gellesch M."/>
            <person name="Goldberg J."/>
            <person name="Griggs A."/>
            <person name="Gujja S."/>
            <person name="Heilman E."/>
            <person name="Heiman D."/>
            <person name="Howarth C."/>
            <person name="Mehta T."/>
            <person name="Neiman D."/>
            <person name="Pearson M."/>
            <person name="Roberts A."/>
            <person name="Saif S."/>
            <person name="Shea T."/>
            <person name="Shenoy N."/>
            <person name="Sisk P."/>
            <person name="Stolte C."/>
            <person name="Sykes S."/>
            <person name="White J."/>
            <person name="Yandava C."/>
            <person name="Burger G."/>
            <person name="Gray M.W."/>
            <person name="Holland P.W.H."/>
            <person name="King N."/>
            <person name="Lang F.B.F."/>
            <person name="Roger A.J."/>
            <person name="Ruiz-Trillo I."/>
            <person name="Haas B."/>
            <person name="Nusbaum C."/>
            <person name="Birren B."/>
        </authorList>
    </citation>
    <scope>NUCLEOTIDE SEQUENCE [LARGE SCALE GENOMIC DNA]</scope>
    <source>
        <strain evidence="2 3">JP610</strain>
    </source>
</reference>
<organism evidence="2 3">
    <name type="scientific">Sphaeroforma arctica JP610</name>
    <dbReference type="NCBI Taxonomy" id="667725"/>
    <lineage>
        <taxon>Eukaryota</taxon>
        <taxon>Ichthyosporea</taxon>
        <taxon>Ichthyophonida</taxon>
        <taxon>Sphaeroforma</taxon>
    </lineage>
</organism>
<keyword evidence="3" id="KW-1185">Reference proteome</keyword>
<dbReference type="RefSeq" id="XP_014149145.1">
    <property type="nucleotide sequence ID" value="XM_014293670.1"/>
</dbReference>
<name>A0A0L0FGS2_9EUKA</name>
<accession>A0A0L0FGS2</accession>
<dbReference type="Proteomes" id="UP000054560">
    <property type="component" value="Unassembled WGS sequence"/>
</dbReference>
<dbReference type="EMBL" id="KQ243756">
    <property type="protein sequence ID" value="KNC75243.1"/>
    <property type="molecule type" value="Genomic_DNA"/>
</dbReference>
<evidence type="ECO:0000313" key="3">
    <source>
        <dbReference type="Proteomes" id="UP000054560"/>
    </source>
</evidence>
<evidence type="ECO:0000256" key="1">
    <source>
        <dbReference type="SAM" id="MobiDB-lite"/>
    </source>
</evidence>
<evidence type="ECO:0000313" key="2">
    <source>
        <dbReference type="EMBL" id="KNC75243.1"/>
    </source>
</evidence>